<evidence type="ECO:0000256" key="4">
    <source>
        <dbReference type="ARBA" id="ARBA00022989"/>
    </source>
</evidence>
<dbReference type="Proteomes" id="UP001155380">
    <property type="component" value="Unassembled WGS sequence"/>
</dbReference>
<evidence type="ECO:0000256" key="5">
    <source>
        <dbReference type="ARBA" id="ARBA00023136"/>
    </source>
</evidence>
<dbReference type="PROSITE" id="PS51257">
    <property type="entry name" value="PROKAR_LIPOPROTEIN"/>
    <property type="match status" value="1"/>
</dbReference>
<organism evidence="8 9">
    <name type="scientific">Ciceribacter sichuanensis</name>
    <dbReference type="NCBI Taxonomy" id="2949647"/>
    <lineage>
        <taxon>Bacteria</taxon>
        <taxon>Pseudomonadati</taxon>
        <taxon>Pseudomonadota</taxon>
        <taxon>Alphaproteobacteria</taxon>
        <taxon>Hyphomicrobiales</taxon>
        <taxon>Rhizobiaceae</taxon>
        <taxon>Ciceribacter</taxon>
    </lineage>
</organism>
<evidence type="ECO:0000313" key="9">
    <source>
        <dbReference type="Proteomes" id="UP001155380"/>
    </source>
</evidence>
<name>A0AAJ1BZH0_9HYPH</name>
<accession>A0AAJ1BZH0</accession>
<dbReference type="InterPro" id="IPR027379">
    <property type="entry name" value="CLS_N"/>
</dbReference>
<keyword evidence="2" id="KW-1003">Cell membrane</keyword>
<evidence type="ECO:0000313" key="8">
    <source>
        <dbReference type="EMBL" id="MCO5959140.1"/>
    </source>
</evidence>
<dbReference type="EMBL" id="JAMXLX010000007">
    <property type="protein sequence ID" value="MCO5959140.1"/>
    <property type="molecule type" value="Genomic_DNA"/>
</dbReference>
<keyword evidence="3 6" id="KW-0812">Transmembrane</keyword>
<evidence type="ECO:0000256" key="2">
    <source>
        <dbReference type="ARBA" id="ARBA00022475"/>
    </source>
</evidence>
<keyword evidence="4 6" id="KW-1133">Transmembrane helix</keyword>
<proteinExistence type="predicted"/>
<dbReference type="Pfam" id="PF13396">
    <property type="entry name" value="PLDc_N"/>
    <property type="match status" value="1"/>
</dbReference>
<keyword evidence="5 6" id="KW-0472">Membrane</keyword>
<gene>
    <name evidence="8" type="ORF">NBH21_20360</name>
</gene>
<evidence type="ECO:0000259" key="7">
    <source>
        <dbReference type="Pfam" id="PF13396"/>
    </source>
</evidence>
<sequence length="90" mass="10225">MLTKDMENSAIYVFAALALVACLVIVVVAIRDLARDRQLSGRAKVIWYLSLVFVPVLSALVYIVVRSDSMVERIAEQTARKRDLTDEWLR</sequence>
<dbReference type="AlphaFoldDB" id="A0AAJ1BZH0"/>
<protein>
    <submittedName>
        <fullName evidence="8">PLDc N-terminal domain-containing protein</fullName>
    </submittedName>
</protein>
<reference evidence="8" key="1">
    <citation type="submission" date="2022-06" db="EMBL/GenBank/DDBJ databases">
        <authorList>
            <person name="Sun Q."/>
        </authorList>
    </citation>
    <scope>NUCLEOTIDE SEQUENCE</scope>
    <source>
        <strain evidence="8">S101</strain>
    </source>
</reference>
<evidence type="ECO:0000256" key="6">
    <source>
        <dbReference type="SAM" id="Phobius"/>
    </source>
</evidence>
<dbReference type="RefSeq" id="WP_250914276.1">
    <property type="nucleotide sequence ID" value="NZ_JAMXLX010000007.1"/>
</dbReference>
<evidence type="ECO:0000256" key="3">
    <source>
        <dbReference type="ARBA" id="ARBA00022692"/>
    </source>
</evidence>
<evidence type="ECO:0000256" key="1">
    <source>
        <dbReference type="ARBA" id="ARBA00004651"/>
    </source>
</evidence>
<feature type="transmembrane region" description="Helical" evidence="6">
    <location>
        <begin position="45"/>
        <end position="65"/>
    </location>
</feature>
<feature type="transmembrane region" description="Helical" evidence="6">
    <location>
        <begin position="12"/>
        <end position="33"/>
    </location>
</feature>
<comment type="subcellular location">
    <subcellularLocation>
        <location evidence="1">Cell membrane</location>
        <topology evidence="1">Multi-pass membrane protein</topology>
    </subcellularLocation>
</comment>
<feature type="domain" description="Cardiolipin synthase N-terminal" evidence="7">
    <location>
        <begin position="24"/>
        <end position="66"/>
    </location>
</feature>
<comment type="caution">
    <text evidence="8">The sequence shown here is derived from an EMBL/GenBank/DDBJ whole genome shotgun (WGS) entry which is preliminary data.</text>
</comment>
<dbReference type="GO" id="GO:0005886">
    <property type="term" value="C:plasma membrane"/>
    <property type="evidence" value="ECO:0007669"/>
    <property type="project" value="UniProtKB-SubCell"/>
</dbReference>